<dbReference type="InterPro" id="IPR013968">
    <property type="entry name" value="PKS_KR"/>
</dbReference>
<evidence type="ECO:0000259" key="8">
    <source>
        <dbReference type="PROSITE" id="PS52004"/>
    </source>
</evidence>
<evidence type="ECO:0000313" key="10">
    <source>
        <dbReference type="EMBL" id="CAH2282216.1"/>
    </source>
</evidence>
<dbReference type="SMART" id="SM00822">
    <property type="entry name" value="PKS_KR"/>
    <property type="match status" value="1"/>
</dbReference>
<dbReference type="Pfam" id="PF02801">
    <property type="entry name" value="Ketoacyl-synt_C"/>
    <property type="match status" value="1"/>
</dbReference>
<feature type="domain" description="Ketosynthase family 3 (KS3)" evidence="8">
    <location>
        <begin position="16"/>
        <end position="353"/>
    </location>
</feature>
<dbReference type="InterPro" id="IPR016039">
    <property type="entry name" value="Thiolase-like"/>
</dbReference>
<organism evidence="10 11">
    <name type="scientific">Pelobates cultripes</name>
    <name type="common">Western spadefoot toad</name>
    <dbReference type="NCBI Taxonomy" id="61616"/>
    <lineage>
        <taxon>Eukaryota</taxon>
        <taxon>Metazoa</taxon>
        <taxon>Chordata</taxon>
        <taxon>Craniata</taxon>
        <taxon>Vertebrata</taxon>
        <taxon>Euteleostomi</taxon>
        <taxon>Amphibia</taxon>
        <taxon>Batrachia</taxon>
        <taxon>Anura</taxon>
        <taxon>Pelobatoidea</taxon>
        <taxon>Pelobatidae</taxon>
        <taxon>Pelobates</taxon>
    </lineage>
</organism>
<dbReference type="SUPFAM" id="SSF53901">
    <property type="entry name" value="Thiolase-like"/>
    <property type="match status" value="1"/>
</dbReference>
<keyword evidence="11" id="KW-1185">Reference proteome</keyword>
<dbReference type="PANTHER" id="PTHR45681">
    <property type="entry name" value="POLYKETIDE SYNTHASE 44-RELATED"/>
    <property type="match status" value="1"/>
</dbReference>
<dbReference type="GO" id="GO:0032787">
    <property type="term" value="P:monocarboxylic acid metabolic process"/>
    <property type="evidence" value="ECO:0007669"/>
    <property type="project" value="UniProtKB-ARBA"/>
</dbReference>
<evidence type="ECO:0000256" key="2">
    <source>
        <dbReference type="ARBA" id="ARBA00022450"/>
    </source>
</evidence>
<dbReference type="PROSITE" id="PS52019">
    <property type="entry name" value="PKS_MFAS_DH"/>
    <property type="match status" value="1"/>
</dbReference>
<dbReference type="Gene3D" id="3.40.47.10">
    <property type="match status" value="2"/>
</dbReference>
<evidence type="ECO:0000256" key="6">
    <source>
        <dbReference type="PROSITE-ProRule" id="PRU01363"/>
    </source>
</evidence>
<dbReference type="InterPro" id="IPR014031">
    <property type="entry name" value="Ketoacyl_synth_C"/>
</dbReference>
<evidence type="ECO:0000256" key="3">
    <source>
        <dbReference type="ARBA" id="ARBA00022553"/>
    </source>
</evidence>
<dbReference type="Pfam" id="PF00109">
    <property type="entry name" value="ketoacyl-synt"/>
    <property type="match status" value="1"/>
</dbReference>
<feature type="region of interest" description="C-terminal hotdog fold" evidence="6">
    <location>
        <begin position="946"/>
        <end position="1091"/>
    </location>
</feature>
<dbReference type="CDD" id="cd05274">
    <property type="entry name" value="KR_FAS_SDR_x"/>
    <property type="match status" value="1"/>
</dbReference>
<dbReference type="InterPro" id="IPR016035">
    <property type="entry name" value="Acyl_Trfase/lysoPLipase"/>
</dbReference>
<dbReference type="Gene3D" id="3.30.70.3290">
    <property type="match status" value="1"/>
</dbReference>
<dbReference type="Proteomes" id="UP001295444">
    <property type="component" value="Chromosome 04"/>
</dbReference>
<dbReference type="Pfam" id="PF21089">
    <property type="entry name" value="PKS_DH_N"/>
    <property type="match status" value="1"/>
</dbReference>
<dbReference type="CDD" id="cd00833">
    <property type="entry name" value="PKS"/>
    <property type="match status" value="1"/>
</dbReference>
<dbReference type="Gene3D" id="1.10.1200.10">
    <property type="entry name" value="ACP-like"/>
    <property type="match status" value="1"/>
</dbReference>
<dbReference type="InterPro" id="IPR049552">
    <property type="entry name" value="PKS_DH_N"/>
</dbReference>
<evidence type="ECO:0000256" key="4">
    <source>
        <dbReference type="ARBA" id="ARBA00022679"/>
    </source>
</evidence>
<keyword evidence="2" id="KW-0596">Phosphopantetheine</keyword>
<name>A0AAD1W316_PELCU</name>
<dbReference type="Gene3D" id="3.40.50.720">
    <property type="entry name" value="NAD(P)-binding Rossmann-like Domain"/>
    <property type="match status" value="3"/>
</dbReference>
<reference evidence="10" key="1">
    <citation type="submission" date="2022-03" db="EMBL/GenBank/DDBJ databases">
        <authorList>
            <person name="Alioto T."/>
            <person name="Alioto T."/>
            <person name="Gomez Garrido J."/>
        </authorList>
    </citation>
    <scope>NUCLEOTIDE SEQUENCE</scope>
</reference>
<dbReference type="PANTHER" id="PTHR45681:SF8">
    <property type="entry name" value="CARRIER DOMAIN-CONTAINING PROTEIN"/>
    <property type="match status" value="1"/>
</dbReference>
<protein>
    <submittedName>
        <fullName evidence="10">Highly reducing polyketide synthase SAT13-like</fullName>
    </submittedName>
</protein>
<dbReference type="InterPro" id="IPR011032">
    <property type="entry name" value="GroES-like_sf"/>
</dbReference>
<dbReference type="SMART" id="SM00825">
    <property type="entry name" value="PKS_KS"/>
    <property type="match status" value="1"/>
</dbReference>
<dbReference type="Pfam" id="PF14765">
    <property type="entry name" value="PS-DH"/>
    <property type="match status" value="1"/>
</dbReference>
<feature type="domain" description="Carrier" evidence="7">
    <location>
        <begin position="1912"/>
        <end position="1987"/>
    </location>
</feature>
<dbReference type="Gene3D" id="3.90.180.10">
    <property type="entry name" value="Medium-chain alcohol dehydrogenases, catalytic domain"/>
    <property type="match status" value="1"/>
</dbReference>
<accession>A0AAD1W316</accession>
<feature type="region of interest" description="N-terminal hotdog fold" evidence="6">
    <location>
        <begin position="809"/>
        <end position="933"/>
    </location>
</feature>
<dbReference type="PROSITE" id="PS52004">
    <property type="entry name" value="KS3_2"/>
    <property type="match status" value="1"/>
</dbReference>
<dbReference type="InterPro" id="IPR042104">
    <property type="entry name" value="PKS_dehydratase_sf"/>
</dbReference>
<dbReference type="SUPFAM" id="SSF50129">
    <property type="entry name" value="GroES-like"/>
    <property type="match status" value="1"/>
</dbReference>
<dbReference type="InterPro" id="IPR057326">
    <property type="entry name" value="KR_dom"/>
</dbReference>
<dbReference type="SUPFAM" id="SSF51735">
    <property type="entry name" value="NAD(P)-binding Rossmann-fold domains"/>
    <property type="match status" value="2"/>
</dbReference>
<dbReference type="InterPro" id="IPR032821">
    <property type="entry name" value="PKS_assoc"/>
</dbReference>
<gene>
    <name evidence="10" type="ORF">PECUL_23A031706</name>
</gene>
<dbReference type="Pfam" id="PF00550">
    <property type="entry name" value="PP-binding"/>
    <property type="match status" value="1"/>
</dbReference>
<dbReference type="InterPro" id="IPR036291">
    <property type="entry name" value="NAD(P)-bd_dom_sf"/>
</dbReference>
<dbReference type="InterPro" id="IPR014043">
    <property type="entry name" value="Acyl_transferase_dom"/>
</dbReference>
<dbReference type="Gene3D" id="3.40.366.10">
    <property type="entry name" value="Malonyl-Coenzyme A Acyl Carrier Protein, domain 2"/>
    <property type="match status" value="1"/>
</dbReference>
<dbReference type="Pfam" id="PF16197">
    <property type="entry name" value="KAsynt_C_assoc"/>
    <property type="match status" value="1"/>
</dbReference>
<sequence length="2003" mass="224066">MFALKPEISPYVANTSRNAIIDSPILVSIKSEGIDNFWKVIVEGRNCTVDIPSDRFDKKKWYDPDYNKAGKTWTCRAALIEGLDEFDNKLFGISNSETVNMDPQHKLLLECTYRALEDAGFPMESVSGSNTGVFIGDCEMAVCGGVNSIMEPRIFIALSKAKMISPDGTSKPFSKNANGYGRGEGCGIVVLKKLKKDGKSVTPITRPSQDLQEALLKTIYSIIDPSTVQYVEAHGTGTPVGDPVEAASIGKIIGKKRPSGSPLKIGSVKGNIGHTESASGVAGLIKVLLMMHHEVIPPSLHYSKETGIAQVEESNLTIPITPETWKEDRKLGRIASINSFGFGGTNVHAVIKQVKQHRLNDFKHLSQRPVEIFVVSAASSKSLQLTIEDTKQQLNRVDSLSFENLVYTSACRRSHKNFKFRKTFLASSLKNLQEQLAKANTESSPAQKSPEIVFVFCGNGLLYKGMCKMLLRSEPVFRKKCIEIDELLQVYTSLSMVKLLESEFDDFSRPDIAQLLLFTIQTSLVALLRHWGVKPDTIVGHSVGEVAAAHCSGLLSLQDAVKVIYYRSTLQSKVTGGKMLVVSNIPVTEISKDIRSYGQRINMAAYNSPISCTISGDAELIVKLHDQLNQQYSKRNIFLHQLDVPAAYHSHMMDPILSEIEDKLQDLKAQTLETDIISTVTGVNASKGDFTIGGYWARNIREPVAFEQAIKSSIAGKQNPVFIEIGPKRALQWNITDVLGEKNIILPAVHPNKEYETIFAVLVKLFTEGYNPDWCHIYETYKSPPAVLPRHQFDHVKQGVDFGKIQEGNKTIATSSHPLIHNVSQDFTDFQCTISKENTPYVYKHKYNETTLVPGTFYIELGLAAAMTRLKSKMPLSSLSISVNFASPCVVNQDSLNLNIKLEHGNILTDFSIQSSHIYATGQIQKSGGILEEKRISFQRILKRCNLVLIQEKVYESLSKFGFQYGKPFRQLSDIHYGGELMEGIARVTVSEEIIETMYEYNVHPVVLDCFFQMGVITGIEFIQSSALFPSQIGNMTVFRPLQKQMFIYLKTVQKAENHVVLCGGFTNENGCVLIEINQAKISFIHQVISKQKNIFFHNNWVTLPPQSHKGLRVPNILVFADNSGIGQELSKYTNDTLKYVMFKNWELDIDLTKNFNSKFTEIWFMWGIHTPSEEFPNNLPHYLARCCEMYRQVILAVRQLNSGASIRTVTFRTAEPTVDHINPGFALTGMTRTCATEMPDITFQLIDISSSNVEDVKALARVAYHYTPRTHPEVWIHKGEIYTSEVTPTEIDFVEKRHHAVSLKKSDNFTLYTANPYIITELSAELDHSKAIKLTDKCVEVQIDQICSHSDDFFPVSASGWKFGNTLYWSTLSTEKHKLLALDFTGTVTAVGKHVKKLKVGDRVATCYPTLASSKVGLPETVCCLIQKVPILKKLPCISQFILAWEVLHHLLPPAKNKPKLIIISTEKKTVLSMILMNAAKGRGWEPMVSPEIDINTKQCSAMIILPPSKNILEVDFLQLSLLKDLIIIADQKNPESFQYLTEHCSEDTHIELLNPVTVFQKAHLKKFAKEIYKWLQSTHIDLSVNHSKSITMSVSRHCLNDTEPSYFTMQNVPLIEIEKSNITFPVKEETLFNHDAIYIVAGGLTGLGFETVKFIAQNGGGNIVILSRRRPTPEMQEDIKKIQNEQVNIKIMAIPCDITSYSEVIKTVNSILKIFSNIPIKGVFHSAVVLHDGILESLNLSLFEKVLSPKVDGAVNLHRATIKQELDYFVCYSSVASFVGNAGQSNYAAANSFLDVFCQYRRNMGLSGQSISWGALNLGVLQDQDNIHEILNAKGILLFDPEEIHRHLKKALRLNKSLQAVIKFDFKALYEKLLSRIPTLKKLLIQVITEESKHLNGKIQFDEPSKHTNMKSTDYVKMLISELTSASASEITMNTFLSSLGIDSMMGMSLQSRILQEKNVNIPVVQLLDPSTTISVVVSLLNENTSEGEDITTNVQEETQF</sequence>
<dbReference type="InterPro" id="IPR014030">
    <property type="entry name" value="Ketoacyl_synth_N"/>
</dbReference>
<feature type="domain" description="PKS/mFAS DH" evidence="9">
    <location>
        <begin position="809"/>
        <end position="1091"/>
    </location>
</feature>
<dbReference type="SUPFAM" id="SSF47336">
    <property type="entry name" value="ACP-like"/>
    <property type="match status" value="1"/>
</dbReference>
<evidence type="ECO:0000259" key="7">
    <source>
        <dbReference type="PROSITE" id="PS50075"/>
    </source>
</evidence>
<dbReference type="Pfam" id="PF08659">
    <property type="entry name" value="KR"/>
    <property type="match status" value="1"/>
</dbReference>
<dbReference type="Gene3D" id="3.30.70.250">
    <property type="entry name" value="Malonyl-CoA ACP transacylase, ACP-binding"/>
    <property type="match status" value="1"/>
</dbReference>
<keyword evidence="4" id="KW-0808">Transferase</keyword>
<dbReference type="InterPro" id="IPR009081">
    <property type="entry name" value="PP-bd_ACP"/>
</dbReference>
<dbReference type="PROSITE" id="PS50075">
    <property type="entry name" value="CARRIER"/>
    <property type="match status" value="1"/>
</dbReference>
<feature type="active site" description="Proton donor; for dehydratase activity" evidence="6">
    <location>
        <position position="1009"/>
    </location>
</feature>
<evidence type="ECO:0000259" key="9">
    <source>
        <dbReference type="PROSITE" id="PS52019"/>
    </source>
</evidence>
<dbReference type="SMART" id="SM00827">
    <property type="entry name" value="PKS_AT"/>
    <property type="match status" value="1"/>
</dbReference>
<dbReference type="SUPFAM" id="SSF52151">
    <property type="entry name" value="FabD/lysophospholipase-like"/>
    <property type="match status" value="1"/>
</dbReference>
<proteinExistence type="predicted"/>
<dbReference type="SUPFAM" id="SSF55048">
    <property type="entry name" value="Probable ACP-binding domain of malonyl-CoA ACP transacylase"/>
    <property type="match status" value="1"/>
</dbReference>
<evidence type="ECO:0000256" key="5">
    <source>
        <dbReference type="ARBA" id="ARBA00048404"/>
    </source>
</evidence>
<dbReference type="InterPro" id="IPR020841">
    <property type="entry name" value="PKS_Beta-ketoAc_synthase_dom"/>
</dbReference>
<dbReference type="Gene3D" id="3.10.129.110">
    <property type="entry name" value="Polyketide synthase dehydratase"/>
    <property type="match status" value="1"/>
</dbReference>
<evidence type="ECO:0000313" key="11">
    <source>
        <dbReference type="Proteomes" id="UP001295444"/>
    </source>
</evidence>
<dbReference type="InterPro" id="IPR049900">
    <property type="entry name" value="PKS_mFAS_DH"/>
</dbReference>
<dbReference type="InterPro" id="IPR016036">
    <property type="entry name" value="Malonyl_transacylase_ACP-bd"/>
</dbReference>
<dbReference type="InterPro" id="IPR049551">
    <property type="entry name" value="PKS_DH_C"/>
</dbReference>
<comment type="catalytic activity">
    <reaction evidence="5">
        <text>holo-[ACP] + malonyl-CoA = malonyl-[ACP] + CoA</text>
        <dbReference type="Rhea" id="RHEA:41792"/>
        <dbReference type="Rhea" id="RHEA-COMP:9623"/>
        <dbReference type="Rhea" id="RHEA-COMP:9685"/>
        <dbReference type="ChEBI" id="CHEBI:57287"/>
        <dbReference type="ChEBI" id="CHEBI:57384"/>
        <dbReference type="ChEBI" id="CHEBI:64479"/>
        <dbReference type="ChEBI" id="CHEBI:78449"/>
        <dbReference type="EC" id="2.3.1.39"/>
    </reaction>
    <physiologicalReaction direction="left-to-right" evidence="5">
        <dbReference type="Rhea" id="RHEA:41793"/>
    </physiologicalReaction>
</comment>
<dbReference type="EMBL" id="OW240915">
    <property type="protein sequence ID" value="CAH2282216.1"/>
    <property type="molecule type" value="Genomic_DNA"/>
</dbReference>
<dbReference type="InterPro" id="IPR036736">
    <property type="entry name" value="ACP-like_sf"/>
</dbReference>
<dbReference type="Pfam" id="PF00698">
    <property type="entry name" value="Acyl_transf_1"/>
    <property type="match status" value="1"/>
</dbReference>
<dbReference type="GO" id="GO:0004314">
    <property type="term" value="F:[acyl-carrier-protein] S-malonyltransferase activity"/>
    <property type="evidence" value="ECO:0007669"/>
    <property type="project" value="UniProtKB-EC"/>
</dbReference>
<keyword evidence="3" id="KW-0597">Phosphoprotein</keyword>
<dbReference type="InterPro" id="IPR001227">
    <property type="entry name" value="Ac_transferase_dom_sf"/>
</dbReference>
<feature type="active site" description="Proton acceptor; for dehydratase activity" evidence="6">
    <location>
        <position position="845"/>
    </location>
</feature>
<dbReference type="InterPro" id="IPR050444">
    <property type="entry name" value="Polyketide_Synthase"/>
</dbReference>
<evidence type="ECO:0000256" key="1">
    <source>
        <dbReference type="ARBA" id="ARBA00005194"/>
    </source>
</evidence>
<comment type="pathway">
    <text evidence="1">Lipid metabolism; fatty acid biosynthesis.</text>
</comment>